<dbReference type="Gene3D" id="2.120.10.30">
    <property type="entry name" value="TolB, C-terminal domain"/>
    <property type="match status" value="1"/>
</dbReference>
<feature type="domain" description="NIDO" evidence="12">
    <location>
        <begin position="118"/>
        <end position="283"/>
    </location>
</feature>
<keyword evidence="7" id="KW-0106">Calcium</keyword>
<dbReference type="Proteomes" id="UP000594260">
    <property type="component" value="Unplaced"/>
</dbReference>
<keyword evidence="5" id="KW-0732">Signal</keyword>
<keyword evidence="2" id="KW-0964">Secreted</keyword>
<keyword evidence="6" id="KW-0677">Repeat</keyword>
<dbReference type="OMA" id="KEVYHYS"/>
<evidence type="ECO:0000256" key="5">
    <source>
        <dbReference type="ARBA" id="ARBA00022729"/>
    </source>
</evidence>
<keyword evidence="14" id="KW-1185">Reference proteome</keyword>
<dbReference type="AlphaFoldDB" id="A0A7M7K296"/>
<evidence type="ECO:0000256" key="4">
    <source>
        <dbReference type="ARBA" id="ARBA00022536"/>
    </source>
</evidence>
<dbReference type="FunCoup" id="A0A7M7K296">
    <property type="interactions" value="28"/>
</dbReference>
<dbReference type="InterPro" id="IPR011042">
    <property type="entry name" value="6-blade_b-propeller_TolB-like"/>
</dbReference>
<dbReference type="GO" id="GO:0005886">
    <property type="term" value="C:plasma membrane"/>
    <property type="evidence" value="ECO:0007669"/>
    <property type="project" value="TreeGrafter"/>
</dbReference>
<evidence type="ECO:0000256" key="2">
    <source>
        <dbReference type="ARBA" id="ARBA00022525"/>
    </source>
</evidence>
<dbReference type="PROSITE" id="PS51220">
    <property type="entry name" value="NIDO"/>
    <property type="match status" value="1"/>
</dbReference>
<dbReference type="PANTHER" id="PTHR46513">
    <property type="entry name" value="VITELLOGENIN RECEPTOR-LIKE PROTEIN-RELATED-RELATED"/>
    <property type="match status" value="1"/>
</dbReference>
<dbReference type="RefSeq" id="XP_022659789.1">
    <property type="nucleotide sequence ID" value="XM_022804054.1"/>
</dbReference>
<dbReference type="InterPro" id="IPR000742">
    <property type="entry name" value="EGF"/>
</dbReference>
<dbReference type="SMART" id="SM00181">
    <property type="entry name" value="EGF"/>
    <property type="match status" value="6"/>
</dbReference>
<dbReference type="InterPro" id="IPR003886">
    <property type="entry name" value="NIDO_dom"/>
</dbReference>
<evidence type="ECO:0000256" key="3">
    <source>
        <dbReference type="ARBA" id="ARBA00022530"/>
    </source>
</evidence>
<dbReference type="OrthoDB" id="6375837at2759"/>
<dbReference type="GO" id="GO:0060070">
    <property type="term" value="P:canonical Wnt signaling pathway"/>
    <property type="evidence" value="ECO:0007669"/>
    <property type="project" value="TreeGrafter"/>
</dbReference>
<dbReference type="Pfam" id="PF00058">
    <property type="entry name" value="Ldl_recept_b"/>
    <property type="match status" value="3"/>
</dbReference>
<accession>A0A7M7K296</accession>
<dbReference type="InterPro" id="IPR050778">
    <property type="entry name" value="Cueball_EGF_LRP_Nidogen"/>
</dbReference>
<evidence type="ECO:0000259" key="11">
    <source>
        <dbReference type="PROSITE" id="PS50993"/>
    </source>
</evidence>
<comment type="subcellular location">
    <subcellularLocation>
        <location evidence="1">Secreted</location>
        <location evidence="1">Extracellular space</location>
        <location evidence="1">Extracellular matrix</location>
    </subcellularLocation>
</comment>
<feature type="domain" description="Nidogen G2 beta-barrel" evidence="11">
    <location>
        <begin position="362"/>
        <end position="596"/>
    </location>
</feature>
<dbReference type="RefSeq" id="XP_022659790.1">
    <property type="nucleotide sequence ID" value="XM_022804055.1"/>
</dbReference>
<evidence type="ECO:0000256" key="9">
    <source>
        <dbReference type="ARBA" id="ARBA00023180"/>
    </source>
</evidence>
<dbReference type="InterPro" id="IPR006605">
    <property type="entry name" value="G2_nidogen/fibulin_G2F"/>
</dbReference>
<evidence type="ECO:0000256" key="6">
    <source>
        <dbReference type="ARBA" id="ARBA00022737"/>
    </source>
</evidence>
<dbReference type="SMART" id="SM00539">
    <property type="entry name" value="NIDO"/>
    <property type="match status" value="1"/>
</dbReference>
<dbReference type="GO" id="GO:0042813">
    <property type="term" value="F:Wnt receptor activity"/>
    <property type="evidence" value="ECO:0007669"/>
    <property type="project" value="TreeGrafter"/>
</dbReference>
<evidence type="ECO:0000313" key="14">
    <source>
        <dbReference type="Proteomes" id="UP000594260"/>
    </source>
</evidence>
<feature type="repeat" description="LDL-receptor class B" evidence="10">
    <location>
        <begin position="929"/>
        <end position="973"/>
    </location>
</feature>
<dbReference type="SMART" id="SM00682">
    <property type="entry name" value="G2F"/>
    <property type="match status" value="1"/>
</dbReference>
<dbReference type="PROSITE" id="PS50993">
    <property type="entry name" value="NIDOGEN_G2"/>
    <property type="match status" value="1"/>
</dbReference>
<protein>
    <submittedName>
        <fullName evidence="13">Uncharacterized protein</fullName>
    </submittedName>
</protein>
<dbReference type="Gene3D" id="2.40.155.10">
    <property type="entry name" value="Green fluorescent protein"/>
    <property type="match status" value="1"/>
</dbReference>
<dbReference type="KEGG" id="vde:111249764"/>
<dbReference type="FunFam" id="2.120.10.30:FF:000241">
    <property type="entry name" value="Low-density lipoprotein receptor-related protein 6"/>
    <property type="match status" value="1"/>
</dbReference>
<reference evidence="13" key="1">
    <citation type="submission" date="2021-01" db="UniProtKB">
        <authorList>
            <consortium name="EnsemblMetazoa"/>
        </authorList>
    </citation>
    <scope>IDENTIFICATION</scope>
</reference>
<feature type="repeat" description="LDL-receptor class B" evidence="10">
    <location>
        <begin position="885"/>
        <end position="928"/>
    </location>
</feature>
<dbReference type="InterPro" id="IPR009017">
    <property type="entry name" value="GFP"/>
</dbReference>
<proteinExistence type="predicted"/>
<dbReference type="InterPro" id="IPR009030">
    <property type="entry name" value="Growth_fac_rcpt_cys_sf"/>
</dbReference>
<keyword evidence="3" id="KW-0272">Extracellular matrix</keyword>
<dbReference type="PANTHER" id="PTHR46513:SF13">
    <property type="entry name" value="EGF-LIKE DOMAIN-CONTAINING PROTEIN"/>
    <property type="match status" value="1"/>
</dbReference>
<keyword evidence="8" id="KW-1015">Disulfide bond</keyword>
<keyword evidence="9" id="KW-0325">Glycoprotein</keyword>
<dbReference type="SUPFAM" id="SSF63825">
    <property type="entry name" value="YWTD domain"/>
    <property type="match status" value="1"/>
</dbReference>
<evidence type="ECO:0000313" key="13">
    <source>
        <dbReference type="EnsemblMetazoa" id="XP_022659789"/>
    </source>
</evidence>
<dbReference type="GO" id="GO:0007160">
    <property type="term" value="P:cell-matrix adhesion"/>
    <property type="evidence" value="ECO:0007669"/>
    <property type="project" value="InterPro"/>
</dbReference>
<feature type="repeat" description="LDL-receptor class B" evidence="10">
    <location>
        <begin position="843"/>
        <end position="884"/>
    </location>
</feature>
<evidence type="ECO:0000256" key="10">
    <source>
        <dbReference type="PROSITE-ProRule" id="PRU00461"/>
    </source>
</evidence>
<evidence type="ECO:0000256" key="1">
    <source>
        <dbReference type="ARBA" id="ARBA00004498"/>
    </source>
</evidence>
<dbReference type="SMART" id="SM00135">
    <property type="entry name" value="LY"/>
    <property type="match status" value="5"/>
</dbReference>
<evidence type="ECO:0000259" key="12">
    <source>
        <dbReference type="PROSITE" id="PS51220"/>
    </source>
</evidence>
<dbReference type="PROSITE" id="PS51120">
    <property type="entry name" value="LDLRB"/>
    <property type="match status" value="3"/>
</dbReference>
<dbReference type="GO" id="GO:0017147">
    <property type="term" value="F:Wnt-protein binding"/>
    <property type="evidence" value="ECO:0007669"/>
    <property type="project" value="TreeGrafter"/>
</dbReference>
<dbReference type="InParanoid" id="A0A7M7K296"/>
<evidence type="ECO:0000256" key="7">
    <source>
        <dbReference type="ARBA" id="ARBA00022837"/>
    </source>
</evidence>
<sequence>MGFELTSCRKRIGFRQSDGLWPPTMPSSIILAIIGLTSCLTEVLGSDQPLPLFPFGQDDEALESGVAGRELRLAFPITVESRFYSNVHISEDGVLSFGHPYPNYIVSLDAVHVPSVAAFFSDINATSLGGGKVFFREETRNTDELIRFDNLIAQHFERDFTTKSLVVVTWFKVAPSSGVDRDRLPLGRQPSQPQRIRTEKNTFQITIGSSEGRSYVALSYPIGSLEWGQSASPSGDIWAQAGIYDGQGKRIIFKESGGPRMLTLDRRSNIGESGTFLFQLGPSLESPSSPAESLSSLGTRITCDTNDDPCHPQAKCTNVDVADTPLDPEGSSSNVKTRAFCCECGRGQVGDGYLCLDEEILPAYRIVGRFEGELNGRYLEQSDLYGFANASSGIAYLSLSAQQPELIYDLQSLFAASGGLHWLFGKTPNGGKSGFLLSVGRLNRSTEVTFVKDGHRVTIEETFQGLSFDNIVRMQTIIRGSLPTISPHFRLQIPEYVNVFYQIRPGELRSNSSQQLQFVSENDSRYRNTESPLEPLTYNVLQYIRFELNPCDEDLLDDPYKVIVSRASVRADERTTPGRVHMHAEVDIRVGKLAADPCDTADCGDALCVPNGDADYRCLCDQGAEFRRGRCVHVTPRVRTCAENPSMCPANAICVDSVRGPFCRCEERFRDTGNRMCELIRISPRYGNGSHPSGDPQDRGIALSSGGGLLPALCSQPCHRMAYCVNHGQTSICRCMQGTIGDGVKDCRPVTCDDNPRLCPVGAHCVASQCRCKPGYVGDGSHCTKEDRLDRSRHMNDRLIYSRGMTILELPTVPSGQQTPARLVTLGDDTSEIVGIAVDCDHEFIYWTDSINGKIFRSRTDGKYREEVITGLKQPEGIAVDPSSRNLFWVDSELRKIQVASIDNFSHTYTLLEVGLDNPRGIAIHPQRGKVYFTDRSLIAPCIGSISMDGTERRNLVSEKLEVPNMLAVDAEADELCWTDAGKKTIECVSLDPSLAGTVGGHRRIIHTGQALRSKMFGIAMFQMRIYWTDWEIPVVFMIDRANSTGNSIQVTRFLPVSGGSSRLYSIAIAPKHCPKIRTPCEVRRGGCPFMCLPTDSYGRSCVCPDSIQKAGHCPPPQLRDATSILYDAAISSNGPNT</sequence>
<dbReference type="Pfam" id="PF07474">
    <property type="entry name" value="G2F"/>
    <property type="match status" value="1"/>
</dbReference>
<dbReference type="EnsemblMetazoa" id="XM_022804054">
    <property type="protein sequence ID" value="XP_022659789"/>
    <property type="gene ID" value="LOC111249764"/>
</dbReference>
<dbReference type="EnsemblMetazoa" id="XM_022804055">
    <property type="protein sequence ID" value="XP_022659790"/>
    <property type="gene ID" value="LOC111249764"/>
</dbReference>
<dbReference type="Pfam" id="PF06119">
    <property type="entry name" value="NIDO"/>
    <property type="match status" value="1"/>
</dbReference>
<evidence type="ECO:0000256" key="8">
    <source>
        <dbReference type="ARBA" id="ARBA00023157"/>
    </source>
</evidence>
<dbReference type="GeneID" id="111249764"/>
<keyword evidence="4" id="KW-0245">EGF-like domain</keyword>
<organism evidence="13 14">
    <name type="scientific">Varroa destructor</name>
    <name type="common">Honeybee mite</name>
    <dbReference type="NCBI Taxonomy" id="109461"/>
    <lineage>
        <taxon>Eukaryota</taxon>
        <taxon>Metazoa</taxon>
        <taxon>Ecdysozoa</taxon>
        <taxon>Arthropoda</taxon>
        <taxon>Chelicerata</taxon>
        <taxon>Arachnida</taxon>
        <taxon>Acari</taxon>
        <taxon>Parasitiformes</taxon>
        <taxon>Mesostigmata</taxon>
        <taxon>Gamasina</taxon>
        <taxon>Dermanyssoidea</taxon>
        <taxon>Varroidae</taxon>
        <taxon>Varroa</taxon>
    </lineage>
</organism>
<name>A0A7M7K296_VARDE</name>
<dbReference type="SUPFAM" id="SSF57184">
    <property type="entry name" value="Growth factor receptor domain"/>
    <property type="match status" value="2"/>
</dbReference>
<dbReference type="InterPro" id="IPR000033">
    <property type="entry name" value="LDLR_classB_rpt"/>
</dbReference>
<dbReference type="SUPFAM" id="SSF54511">
    <property type="entry name" value="GFP-like"/>
    <property type="match status" value="1"/>
</dbReference>